<dbReference type="InterPro" id="IPR036188">
    <property type="entry name" value="FAD/NAD-bd_sf"/>
</dbReference>
<dbReference type="GO" id="GO:0071949">
    <property type="term" value="F:FAD binding"/>
    <property type="evidence" value="ECO:0007669"/>
    <property type="project" value="InterPro"/>
</dbReference>
<keyword evidence="5" id="KW-0503">Monooxygenase</keyword>
<dbReference type="InterPro" id="IPR050493">
    <property type="entry name" value="FAD-dep_Monooxygenase_BioMet"/>
</dbReference>
<evidence type="ECO:0000256" key="5">
    <source>
        <dbReference type="ARBA" id="ARBA00023033"/>
    </source>
</evidence>
<dbReference type="PRINTS" id="PR00420">
    <property type="entry name" value="RNGMNOXGNASE"/>
</dbReference>
<dbReference type="GO" id="GO:0004497">
    <property type="term" value="F:monooxygenase activity"/>
    <property type="evidence" value="ECO:0007669"/>
    <property type="project" value="UniProtKB-KW"/>
</dbReference>
<feature type="domain" description="FAD-binding" evidence="6">
    <location>
        <begin position="58"/>
        <end position="424"/>
    </location>
</feature>
<evidence type="ECO:0000313" key="7">
    <source>
        <dbReference type="EMBL" id="ORY38226.1"/>
    </source>
</evidence>
<dbReference type="PANTHER" id="PTHR13789">
    <property type="entry name" value="MONOOXYGENASE"/>
    <property type="match status" value="1"/>
</dbReference>
<dbReference type="SUPFAM" id="SSF51905">
    <property type="entry name" value="FAD/NAD(P)-binding domain"/>
    <property type="match status" value="1"/>
</dbReference>
<keyword evidence="2" id="KW-0285">Flavoprotein</keyword>
<dbReference type="OrthoDB" id="417877at2759"/>
<dbReference type="Proteomes" id="UP000193642">
    <property type="component" value="Unassembled WGS sequence"/>
</dbReference>
<evidence type="ECO:0000313" key="8">
    <source>
        <dbReference type="Proteomes" id="UP000193642"/>
    </source>
</evidence>
<reference evidence="7 8" key="1">
    <citation type="submission" date="2016-07" db="EMBL/GenBank/DDBJ databases">
        <title>Pervasive Adenine N6-methylation of Active Genes in Fungi.</title>
        <authorList>
            <consortium name="DOE Joint Genome Institute"/>
            <person name="Mondo S.J."/>
            <person name="Dannebaum R.O."/>
            <person name="Kuo R.C."/>
            <person name="Labutti K."/>
            <person name="Haridas S."/>
            <person name="Kuo A."/>
            <person name="Salamov A."/>
            <person name="Ahrendt S.R."/>
            <person name="Lipzen A."/>
            <person name="Sullivan W."/>
            <person name="Andreopoulos W.B."/>
            <person name="Clum A."/>
            <person name="Lindquist E."/>
            <person name="Daum C."/>
            <person name="Ramamoorthy G.K."/>
            <person name="Gryganskyi A."/>
            <person name="Culley D."/>
            <person name="Magnuson J.K."/>
            <person name="James T.Y."/>
            <person name="O'Malley M.A."/>
            <person name="Stajich J.E."/>
            <person name="Spatafora J.W."/>
            <person name="Visel A."/>
            <person name="Grigoriev I.V."/>
        </authorList>
    </citation>
    <scope>NUCLEOTIDE SEQUENCE [LARGE SCALE GENOMIC DNA]</scope>
    <source>
        <strain evidence="7 8">JEL800</strain>
    </source>
</reference>
<dbReference type="InterPro" id="IPR002938">
    <property type="entry name" value="FAD-bd"/>
</dbReference>
<accession>A0A1Y2BTZ5</accession>
<keyword evidence="8" id="KW-1185">Reference proteome</keyword>
<dbReference type="Pfam" id="PF01494">
    <property type="entry name" value="FAD_binding_3"/>
    <property type="match status" value="1"/>
</dbReference>
<evidence type="ECO:0000256" key="4">
    <source>
        <dbReference type="ARBA" id="ARBA00023002"/>
    </source>
</evidence>
<dbReference type="EMBL" id="MCGO01000045">
    <property type="protein sequence ID" value="ORY38226.1"/>
    <property type="molecule type" value="Genomic_DNA"/>
</dbReference>
<gene>
    <name evidence="7" type="ORF">BCR33DRAFT_434884</name>
</gene>
<keyword evidence="3" id="KW-0274">FAD</keyword>
<proteinExistence type="inferred from homology"/>
<dbReference type="AlphaFoldDB" id="A0A1Y2BTZ5"/>
<evidence type="ECO:0000256" key="1">
    <source>
        <dbReference type="ARBA" id="ARBA00007992"/>
    </source>
</evidence>
<evidence type="ECO:0000256" key="2">
    <source>
        <dbReference type="ARBA" id="ARBA00022630"/>
    </source>
</evidence>
<dbReference type="PANTHER" id="PTHR13789:SF309">
    <property type="entry name" value="PUTATIVE (AFU_ORTHOLOGUE AFUA_6G14510)-RELATED"/>
    <property type="match status" value="1"/>
</dbReference>
<protein>
    <submittedName>
        <fullName evidence="7">FAD/NAD(P)-binding domain-containing protein</fullName>
    </submittedName>
</protein>
<evidence type="ECO:0000256" key="3">
    <source>
        <dbReference type="ARBA" id="ARBA00022827"/>
    </source>
</evidence>
<dbReference type="STRING" id="329046.A0A1Y2BTZ5"/>
<sequence length="482" mass="52974">MNENKHKFMIMMRLSTLMDDSNRSYCSLRICLSKRVAEFHSPTTNLPTISIAKNALCVIIGSGLVGAATALALHQVGIQSTLYDQIDLVDATTKGDVVEFGDSGGGVALQAGGLRVLQTLGVLDECIKQGLPSRYVTWGKIDGSSPIVCDAFVWNQYSGETDPKLQMPLLILRSRLHTILMQACQRAGIKTFVNKKLVDVKQESSSVTAFFADGTTATGDLLIGADGIHSATRRKVFGETLRAKFTGEMGHIGVVNLKQHNITIKETEFCSFFVNRDQKYAVGVLQLSPEIGAVRVTTFDDPEEEDQSYRPVSDLPKHAGQLADLLKRWGTPPHIEKMMRNSFRVSAASINDLPDMDTYRKDRVILIGDAAHGMVPNAGIGLLTGLEDVGTLLAIFKKFPKQEDWSKALDLYSKIRVERGTGAANQARNIRVRGMATSIFGSGLNHFVFRMIVAAGNNGFFKLYKVFDPEAEVSKRIREELV</sequence>
<organism evidence="7 8">
    <name type="scientific">Rhizoclosmatium globosum</name>
    <dbReference type="NCBI Taxonomy" id="329046"/>
    <lineage>
        <taxon>Eukaryota</taxon>
        <taxon>Fungi</taxon>
        <taxon>Fungi incertae sedis</taxon>
        <taxon>Chytridiomycota</taxon>
        <taxon>Chytridiomycota incertae sedis</taxon>
        <taxon>Chytridiomycetes</taxon>
        <taxon>Chytridiales</taxon>
        <taxon>Chytriomycetaceae</taxon>
        <taxon>Rhizoclosmatium</taxon>
    </lineage>
</organism>
<comment type="caution">
    <text evidence="7">The sequence shown here is derived from an EMBL/GenBank/DDBJ whole genome shotgun (WGS) entry which is preliminary data.</text>
</comment>
<keyword evidence="4" id="KW-0560">Oxidoreductase</keyword>
<name>A0A1Y2BTZ5_9FUNG</name>
<dbReference type="Gene3D" id="3.50.50.60">
    <property type="entry name" value="FAD/NAD(P)-binding domain"/>
    <property type="match status" value="1"/>
</dbReference>
<evidence type="ECO:0000259" key="6">
    <source>
        <dbReference type="Pfam" id="PF01494"/>
    </source>
</evidence>
<comment type="similarity">
    <text evidence="1">Belongs to the paxM FAD-dependent monooxygenase family.</text>
</comment>